<keyword evidence="6" id="KW-1185">Reference proteome</keyword>
<dbReference type="RefSeq" id="XP_003245633.1">
    <property type="nucleotide sequence ID" value="XM_003245585.4"/>
</dbReference>
<evidence type="ECO:0000313" key="5">
    <source>
        <dbReference type="EnsemblMetazoa" id="XP_003245633.1"/>
    </source>
</evidence>
<dbReference type="InterPro" id="IPR002048">
    <property type="entry name" value="EF_hand_dom"/>
</dbReference>
<name>A0A8R1W6U7_ACYPI</name>
<feature type="domain" description="EF-hand" evidence="4">
    <location>
        <begin position="23"/>
        <end position="58"/>
    </location>
</feature>
<reference evidence="5" key="2">
    <citation type="submission" date="2022-06" db="UniProtKB">
        <authorList>
            <consortium name="EnsemblMetazoa"/>
        </authorList>
    </citation>
    <scope>IDENTIFICATION</scope>
</reference>
<dbReference type="SUPFAM" id="SSF47473">
    <property type="entry name" value="EF-hand"/>
    <property type="match status" value="1"/>
</dbReference>
<dbReference type="KEGG" id="api:100569764"/>
<reference evidence="6" key="1">
    <citation type="submission" date="2010-06" db="EMBL/GenBank/DDBJ databases">
        <authorList>
            <person name="Jiang H."/>
            <person name="Abraham K."/>
            <person name="Ali S."/>
            <person name="Alsbrooks S.L."/>
            <person name="Anim B.N."/>
            <person name="Anosike U.S."/>
            <person name="Attaway T."/>
            <person name="Bandaranaike D.P."/>
            <person name="Battles P.K."/>
            <person name="Bell S.N."/>
            <person name="Bell A.V."/>
            <person name="Beltran B."/>
            <person name="Bickham C."/>
            <person name="Bustamante Y."/>
            <person name="Caleb T."/>
            <person name="Canada A."/>
            <person name="Cardenas V."/>
            <person name="Carter K."/>
            <person name="Chacko J."/>
            <person name="Chandrabose M.N."/>
            <person name="Chavez D."/>
            <person name="Chavez A."/>
            <person name="Chen L."/>
            <person name="Chu H.-S."/>
            <person name="Claassen K.J."/>
            <person name="Cockrell R."/>
            <person name="Collins M."/>
            <person name="Cooper J.A."/>
            <person name="Cree A."/>
            <person name="Curry S.M."/>
            <person name="Da Y."/>
            <person name="Dao M.D."/>
            <person name="Das B."/>
            <person name="Davila M.-L."/>
            <person name="Davy-Carroll L."/>
            <person name="Denson S."/>
            <person name="Dinh H."/>
            <person name="Ebong V.E."/>
            <person name="Edwards J.R."/>
            <person name="Egan A."/>
            <person name="El-Daye J."/>
            <person name="Escobedo L."/>
            <person name="Fernandez S."/>
            <person name="Fernando P.R."/>
            <person name="Flagg N."/>
            <person name="Forbes L.D."/>
            <person name="Fowler R.G."/>
            <person name="Fu Q."/>
            <person name="Gabisi R.A."/>
            <person name="Ganer J."/>
            <person name="Garbino Pronczuk A."/>
            <person name="Garcia R.M."/>
            <person name="Garner T."/>
            <person name="Garrett T.E."/>
            <person name="Gonzalez D.A."/>
            <person name="Hamid H."/>
            <person name="Hawkins E.S."/>
            <person name="Hirani K."/>
            <person name="Hogues M.E."/>
            <person name="Hollins B."/>
            <person name="Hsiao C.-H."/>
            <person name="Jabil R."/>
            <person name="James M.L."/>
            <person name="Jhangiani S.N."/>
            <person name="Johnson B."/>
            <person name="Johnson Q."/>
            <person name="Joshi V."/>
            <person name="Kalu J.B."/>
            <person name="Kam C."/>
            <person name="Kashfia A."/>
            <person name="Keebler J."/>
            <person name="Kisamo H."/>
            <person name="Kovar C.L."/>
            <person name="Lago L.A."/>
            <person name="Lai C.-Y."/>
            <person name="Laidlaw J."/>
            <person name="Lara F."/>
            <person name="Le T.-K."/>
            <person name="Lee S.L."/>
            <person name="Legall F.H."/>
            <person name="Lemon S.J."/>
            <person name="Lewis L.R."/>
            <person name="Li B."/>
            <person name="Liu Y."/>
            <person name="Liu Y.-S."/>
            <person name="Lopez J."/>
            <person name="Lozado R.J."/>
            <person name="Lu J."/>
            <person name="Madu R.C."/>
            <person name="Maheshwari M."/>
            <person name="Maheshwari R."/>
            <person name="Malloy K."/>
            <person name="Martinez E."/>
            <person name="Mathew T."/>
            <person name="Mercado I.C."/>
            <person name="Mercado C."/>
            <person name="Meyer B."/>
            <person name="Montgomery K."/>
            <person name="Morgan M.B."/>
            <person name="Munidasa M."/>
            <person name="Nazareth L.V."/>
            <person name="Nelson J."/>
            <person name="Ng B.M."/>
            <person name="Nguyen N.B."/>
            <person name="Nguyen P.Q."/>
            <person name="Nguyen T."/>
            <person name="Obregon M."/>
            <person name="Okwuonu G.O."/>
            <person name="Onwere C.G."/>
            <person name="Orozco G."/>
            <person name="Parra A."/>
            <person name="Patel S."/>
            <person name="Patil S."/>
            <person name="Perez A."/>
            <person name="Perez Y."/>
            <person name="Pham C."/>
            <person name="Primus E.L."/>
            <person name="Pu L.-L."/>
            <person name="Puazo M."/>
            <person name="Qin X."/>
            <person name="Quiroz J.B."/>
            <person name="Reese J."/>
            <person name="Richards S."/>
            <person name="Rives C.M."/>
            <person name="Robberts R."/>
            <person name="Ruiz S.J."/>
            <person name="Ruiz M.J."/>
            <person name="Santibanez J."/>
            <person name="Schneider B.W."/>
            <person name="Sisson I."/>
            <person name="Smith M."/>
            <person name="Sodergren E."/>
            <person name="Song X.-Z."/>
            <person name="Song B.B."/>
            <person name="Summersgill H."/>
            <person name="Thelus R."/>
            <person name="Thornton R.D."/>
            <person name="Trejos Z.Y."/>
            <person name="Usmani K."/>
            <person name="Vattathil S."/>
            <person name="Villasana D."/>
            <person name="Walker D.L."/>
            <person name="Wang S."/>
            <person name="Wang K."/>
            <person name="White C.S."/>
            <person name="Williams A.C."/>
            <person name="Williamson J."/>
            <person name="Wilson K."/>
            <person name="Woghiren I.O."/>
            <person name="Woodworth J.R."/>
            <person name="Worley K.C."/>
            <person name="Wright R.A."/>
            <person name="Wu W."/>
            <person name="Young L."/>
            <person name="Zhang L."/>
            <person name="Zhang J."/>
            <person name="Zhu Y."/>
            <person name="Muzny D.M."/>
            <person name="Weinstock G."/>
            <person name="Gibbs R.A."/>
        </authorList>
    </citation>
    <scope>NUCLEOTIDE SEQUENCE [LARGE SCALE GENOMIC DNA]</scope>
    <source>
        <strain evidence="6">LSR1</strain>
    </source>
</reference>
<proteinExistence type="predicted"/>
<sequence length="137" mass="16005">MFSNLSFKERQYILKEFPELSPNLIKRYEKTFTRYDTDNDGYLDVEDLKGMMMVRGVPWTHSAIVRLIKDADEDGDGKLSFREFLITQRKNVEWARRVLCALPEIDVGRVGVKGAKKYFEAKQPLPPQANHKNNMSY</sequence>
<dbReference type="SMART" id="SM00054">
    <property type="entry name" value="EFh"/>
    <property type="match status" value="2"/>
</dbReference>
<evidence type="ECO:0000256" key="2">
    <source>
        <dbReference type="ARBA" id="ARBA00022737"/>
    </source>
</evidence>
<evidence type="ECO:0000259" key="4">
    <source>
        <dbReference type="PROSITE" id="PS50222"/>
    </source>
</evidence>
<dbReference type="PROSITE" id="PS00018">
    <property type="entry name" value="EF_HAND_1"/>
    <property type="match status" value="2"/>
</dbReference>
<dbReference type="InterPro" id="IPR018247">
    <property type="entry name" value="EF_Hand_1_Ca_BS"/>
</dbReference>
<dbReference type="PANTHER" id="PTHR13025">
    <property type="entry name" value="EF-HAND DOMAIN-CONTAINING PROTEIN D"/>
    <property type="match status" value="1"/>
</dbReference>
<dbReference type="EnsemblMetazoa" id="XM_003245585.4">
    <property type="protein sequence ID" value="XP_003245633.1"/>
    <property type="gene ID" value="LOC100569764"/>
</dbReference>
<dbReference type="Proteomes" id="UP000007819">
    <property type="component" value="Chromosome X"/>
</dbReference>
<dbReference type="GeneID" id="100569764"/>
<keyword evidence="1" id="KW-0479">Metal-binding</keyword>
<organism evidence="5 6">
    <name type="scientific">Acyrthosiphon pisum</name>
    <name type="common">Pea aphid</name>
    <dbReference type="NCBI Taxonomy" id="7029"/>
    <lineage>
        <taxon>Eukaryota</taxon>
        <taxon>Metazoa</taxon>
        <taxon>Ecdysozoa</taxon>
        <taxon>Arthropoda</taxon>
        <taxon>Hexapoda</taxon>
        <taxon>Insecta</taxon>
        <taxon>Pterygota</taxon>
        <taxon>Neoptera</taxon>
        <taxon>Paraneoptera</taxon>
        <taxon>Hemiptera</taxon>
        <taxon>Sternorrhyncha</taxon>
        <taxon>Aphidomorpha</taxon>
        <taxon>Aphidoidea</taxon>
        <taxon>Aphididae</taxon>
        <taxon>Macrosiphini</taxon>
        <taxon>Acyrthosiphon</taxon>
    </lineage>
</organism>
<dbReference type="OrthoDB" id="6572480at2759"/>
<keyword evidence="3" id="KW-0106">Calcium</keyword>
<dbReference type="CDD" id="cd00051">
    <property type="entry name" value="EFh"/>
    <property type="match status" value="1"/>
</dbReference>
<dbReference type="Gene3D" id="1.10.238.10">
    <property type="entry name" value="EF-hand"/>
    <property type="match status" value="1"/>
</dbReference>
<dbReference type="Pfam" id="PF13499">
    <property type="entry name" value="EF-hand_7"/>
    <property type="match status" value="1"/>
</dbReference>
<evidence type="ECO:0000313" key="6">
    <source>
        <dbReference type="Proteomes" id="UP000007819"/>
    </source>
</evidence>
<keyword evidence="2" id="KW-0677">Repeat</keyword>
<dbReference type="PANTHER" id="PTHR13025:SF6">
    <property type="entry name" value="EF-HAND DOMAIN-CONTAINING PROTEIN-RELATED"/>
    <property type="match status" value="1"/>
</dbReference>
<protein>
    <recommendedName>
        <fullName evidence="4">EF-hand domain-containing protein</fullName>
    </recommendedName>
</protein>
<dbReference type="GO" id="GO:0005509">
    <property type="term" value="F:calcium ion binding"/>
    <property type="evidence" value="ECO:0007669"/>
    <property type="project" value="InterPro"/>
</dbReference>
<evidence type="ECO:0000256" key="3">
    <source>
        <dbReference type="ARBA" id="ARBA00022837"/>
    </source>
</evidence>
<dbReference type="InterPro" id="IPR040365">
    <property type="entry name" value="EFHD1/2"/>
</dbReference>
<dbReference type="AlphaFoldDB" id="A0A8R1W6U7"/>
<accession>A0A8R1W6U7</accession>
<evidence type="ECO:0000256" key="1">
    <source>
        <dbReference type="ARBA" id="ARBA00022723"/>
    </source>
</evidence>
<dbReference type="PROSITE" id="PS50222">
    <property type="entry name" value="EF_HAND_2"/>
    <property type="match status" value="1"/>
</dbReference>
<dbReference type="InterPro" id="IPR011992">
    <property type="entry name" value="EF-hand-dom_pair"/>
</dbReference>